<name>A0A445N3M0_9BACT</name>
<dbReference type="PANTHER" id="PTHR32071">
    <property type="entry name" value="TRANSCRIPTIONAL REGULATORY PROTEIN"/>
    <property type="match status" value="1"/>
</dbReference>
<dbReference type="AlphaFoldDB" id="A0A445N3M0"/>
<dbReference type="InterPro" id="IPR025943">
    <property type="entry name" value="Sigma_54_int_dom_ATP-bd_2"/>
</dbReference>
<dbReference type="GO" id="GO:0003677">
    <property type="term" value="F:DNA binding"/>
    <property type="evidence" value="ECO:0007669"/>
    <property type="project" value="UniProtKB-KW"/>
</dbReference>
<keyword evidence="4" id="KW-0238">DNA-binding</keyword>
<evidence type="ECO:0000256" key="6">
    <source>
        <dbReference type="PROSITE-ProRule" id="PRU00169"/>
    </source>
</evidence>
<dbReference type="InterPro" id="IPR001789">
    <property type="entry name" value="Sig_transdc_resp-reg_receiver"/>
</dbReference>
<dbReference type="PROSITE" id="PS00676">
    <property type="entry name" value="SIGMA54_INTERACT_2"/>
    <property type="match status" value="1"/>
</dbReference>
<gene>
    <name evidence="9" type="ORF">PITCH_A880035</name>
</gene>
<dbReference type="InterPro" id="IPR002078">
    <property type="entry name" value="Sigma_54_int"/>
</dbReference>
<dbReference type="CDD" id="cd00009">
    <property type="entry name" value="AAA"/>
    <property type="match status" value="1"/>
</dbReference>
<dbReference type="SMART" id="SM00448">
    <property type="entry name" value="REC"/>
    <property type="match status" value="1"/>
</dbReference>
<dbReference type="InterPro" id="IPR027417">
    <property type="entry name" value="P-loop_NTPase"/>
</dbReference>
<dbReference type="Gene3D" id="3.40.50.2300">
    <property type="match status" value="1"/>
</dbReference>
<keyword evidence="3" id="KW-0805">Transcription regulation</keyword>
<dbReference type="SMART" id="SM00382">
    <property type="entry name" value="AAA"/>
    <property type="match status" value="1"/>
</dbReference>
<dbReference type="SUPFAM" id="SSF46689">
    <property type="entry name" value="Homeodomain-like"/>
    <property type="match status" value="1"/>
</dbReference>
<dbReference type="InterPro" id="IPR003593">
    <property type="entry name" value="AAA+_ATPase"/>
</dbReference>
<dbReference type="Gene3D" id="1.10.10.60">
    <property type="entry name" value="Homeodomain-like"/>
    <property type="match status" value="1"/>
</dbReference>
<dbReference type="InterPro" id="IPR025944">
    <property type="entry name" value="Sigma_54_int_dom_CS"/>
</dbReference>
<proteinExistence type="predicted"/>
<keyword evidence="5" id="KW-0804">Transcription</keyword>
<evidence type="ECO:0000256" key="4">
    <source>
        <dbReference type="ARBA" id="ARBA00023125"/>
    </source>
</evidence>
<evidence type="ECO:0000259" key="8">
    <source>
        <dbReference type="PROSITE" id="PS50110"/>
    </source>
</evidence>
<dbReference type="Gene3D" id="3.40.50.300">
    <property type="entry name" value="P-loop containing nucleotide triphosphate hydrolases"/>
    <property type="match status" value="1"/>
</dbReference>
<dbReference type="PANTHER" id="PTHR32071:SF113">
    <property type="entry name" value="ALGINATE BIOSYNTHESIS TRANSCRIPTIONAL REGULATORY PROTEIN ALGB"/>
    <property type="match status" value="1"/>
</dbReference>
<dbReference type="FunFam" id="3.40.50.300:FF:000006">
    <property type="entry name" value="DNA-binding transcriptional regulator NtrC"/>
    <property type="match status" value="1"/>
</dbReference>
<accession>A0A445N3M0</accession>
<dbReference type="GO" id="GO:0006355">
    <property type="term" value="P:regulation of DNA-templated transcription"/>
    <property type="evidence" value="ECO:0007669"/>
    <property type="project" value="InterPro"/>
</dbReference>
<dbReference type="Pfam" id="PF25601">
    <property type="entry name" value="AAA_lid_14"/>
    <property type="match status" value="1"/>
</dbReference>
<dbReference type="SUPFAM" id="SSF52172">
    <property type="entry name" value="CheY-like"/>
    <property type="match status" value="1"/>
</dbReference>
<evidence type="ECO:0000313" key="9">
    <source>
        <dbReference type="EMBL" id="SPD76283.1"/>
    </source>
</evidence>
<dbReference type="PROSITE" id="PS00688">
    <property type="entry name" value="SIGMA54_INTERACT_3"/>
    <property type="match status" value="1"/>
</dbReference>
<evidence type="ECO:0000259" key="7">
    <source>
        <dbReference type="PROSITE" id="PS50045"/>
    </source>
</evidence>
<feature type="domain" description="Response regulatory" evidence="8">
    <location>
        <begin position="3"/>
        <end position="117"/>
    </location>
</feature>
<organism evidence="9">
    <name type="scientific">uncultured Desulfobacterium sp</name>
    <dbReference type="NCBI Taxonomy" id="201089"/>
    <lineage>
        <taxon>Bacteria</taxon>
        <taxon>Pseudomonadati</taxon>
        <taxon>Thermodesulfobacteriota</taxon>
        <taxon>Desulfobacteria</taxon>
        <taxon>Desulfobacterales</taxon>
        <taxon>Desulfobacteriaceae</taxon>
        <taxon>Desulfobacterium</taxon>
        <taxon>environmental samples</taxon>
    </lineage>
</organism>
<dbReference type="InterPro" id="IPR025662">
    <property type="entry name" value="Sigma_54_int_dom_ATP-bd_1"/>
</dbReference>
<dbReference type="InterPro" id="IPR058031">
    <property type="entry name" value="AAA_lid_NorR"/>
</dbReference>
<keyword evidence="2" id="KW-0067">ATP-binding</keyword>
<dbReference type="GO" id="GO:0000160">
    <property type="term" value="P:phosphorelay signal transduction system"/>
    <property type="evidence" value="ECO:0007669"/>
    <property type="project" value="InterPro"/>
</dbReference>
<dbReference type="Gene3D" id="1.10.8.60">
    <property type="match status" value="1"/>
</dbReference>
<dbReference type="EMBL" id="OJIN01000234">
    <property type="protein sequence ID" value="SPD76283.1"/>
    <property type="molecule type" value="Genomic_DNA"/>
</dbReference>
<dbReference type="SUPFAM" id="SSF52540">
    <property type="entry name" value="P-loop containing nucleoside triphosphate hydrolases"/>
    <property type="match status" value="1"/>
</dbReference>
<dbReference type="Pfam" id="PF00072">
    <property type="entry name" value="Response_reg"/>
    <property type="match status" value="1"/>
</dbReference>
<feature type="domain" description="Sigma-54 factor interaction" evidence="7">
    <location>
        <begin position="137"/>
        <end position="366"/>
    </location>
</feature>
<evidence type="ECO:0000256" key="2">
    <source>
        <dbReference type="ARBA" id="ARBA00022840"/>
    </source>
</evidence>
<evidence type="ECO:0000256" key="3">
    <source>
        <dbReference type="ARBA" id="ARBA00023015"/>
    </source>
</evidence>
<dbReference type="PROSITE" id="PS50110">
    <property type="entry name" value="RESPONSE_REGULATORY"/>
    <property type="match status" value="1"/>
</dbReference>
<keyword evidence="1" id="KW-0547">Nucleotide-binding</keyword>
<sequence>MSRILIVDDDKMICETMSRIIRDMGHNVTYALTLNHGLEKALSDDFDIVFLDVRLPDGNGLEKLPIFQASPSLPEVIIITGYADPDGAELAIRNHAWDYIKKPASIDSITLAITRAQQYRDGKSANKAAVSLNRMGIIGESPQVKECLDLVARAANSMANILIVGETGTGKELFARAIHANSPRSQMGFVPVDCASLPESLVESLLFGHTKGAFTGADKAEEGLIMRAHGGTLFLDEVGDLPMPIQKSFLRVLQERSFHPVGGSLELESDFRLISATNRNLDELEKTGVFREDLLFRLRTVTITLPPLREREEDIKYLALNYLEKLCDSHKTGMKGVSSDFFSVLRSYHWPGNIRELFNALESAFIQAQYETTIFPRHLPTNIRAQVVRSQINEHMEAQPDVAQTDKKEINILYNDVSTWRDYRKALIEDGEKQYLIKLMWNTGSNIKDASRLSGLSPSRLYDLLRKYKIPA</sequence>
<feature type="modified residue" description="4-aspartylphosphate" evidence="6">
    <location>
        <position position="52"/>
    </location>
</feature>
<evidence type="ECO:0000256" key="1">
    <source>
        <dbReference type="ARBA" id="ARBA00022741"/>
    </source>
</evidence>
<protein>
    <submittedName>
        <fullName evidence="9">Putative two component, sigma54 specific, transcriptional regulator, Fis family</fullName>
    </submittedName>
</protein>
<evidence type="ECO:0000256" key="5">
    <source>
        <dbReference type="ARBA" id="ARBA00023163"/>
    </source>
</evidence>
<keyword evidence="6" id="KW-0597">Phosphoprotein</keyword>
<dbReference type="InterPro" id="IPR011006">
    <property type="entry name" value="CheY-like_superfamily"/>
</dbReference>
<dbReference type="PROSITE" id="PS50045">
    <property type="entry name" value="SIGMA54_INTERACT_4"/>
    <property type="match status" value="1"/>
</dbReference>
<dbReference type="InterPro" id="IPR009057">
    <property type="entry name" value="Homeodomain-like_sf"/>
</dbReference>
<reference evidence="9" key="1">
    <citation type="submission" date="2018-01" db="EMBL/GenBank/DDBJ databases">
        <authorList>
            <person name="Regsiter A."/>
            <person name="William W."/>
        </authorList>
    </citation>
    <scope>NUCLEOTIDE SEQUENCE</scope>
    <source>
        <strain evidence="9">TRIP AH-1</strain>
    </source>
</reference>
<dbReference type="Pfam" id="PF00158">
    <property type="entry name" value="Sigma54_activat"/>
    <property type="match status" value="1"/>
</dbReference>
<dbReference type="PROSITE" id="PS00675">
    <property type="entry name" value="SIGMA54_INTERACT_1"/>
    <property type="match status" value="1"/>
</dbReference>
<dbReference type="GO" id="GO:0005524">
    <property type="term" value="F:ATP binding"/>
    <property type="evidence" value="ECO:0007669"/>
    <property type="project" value="UniProtKB-KW"/>
</dbReference>